<accession>B9XCS5</accession>
<dbReference type="STRING" id="320771.Cflav_PD4906"/>
<reference evidence="2 3" key="1">
    <citation type="journal article" date="2011" name="J. Bacteriol.">
        <title>Genome sequence of 'Pedosphaera parvula' Ellin514, an aerobic Verrucomicrobial isolate from pasture soil.</title>
        <authorList>
            <person name="Kant R."/>
            <person name="van Passel M.W."/>
            <person name="Sangwan P."/>
            <person name="Palva A."/>
            <person name="Lucas S."/>
            <person name="Copeland A."/>
            <person name="Lapidus A."/>
            <person name="Glavina Del Rio T."/>
            <person name="Dalin E."/>
            <person name="Tice H."/>
            <person name="Bruce D."/>
            <person name="Goodwin L."/>
            <person name="Pitluck S."/>
            <person name="Chertkov O."/>
            <person name="Larimer F.W."/>
            <person name="Land M.L."/>
            <person name="Hauser L."/>
            <person name="Brettin T.S."/>
            <person name="Detter J.C."/>
            <person name="Han S."/>
            <person name="de Vos W.M."/>
            <person name="Janssen P.H."/>
            <person name="Smidt H."/>
        </authorList>
    </citation>
    <scope>NUCLEOTIDE SEQUENCE [LARGE SCALE GENOMIC DNA]</scope>
    <source>
        <strain evidence="2 3">Ellin514</strain>
    </source>
</reference>
<name>B9XCS5_PEDPL</name>
<evidence type="ECO:0000313" key="3">
    <source>
        <dbReference type="Proteomes" id="UP000003688"/>
    </source>
</evidence>
<protein>
    <submittedName>
        <fullName evidence="2">Uncharacterized protein</fullName>
    </submittedName>
</protein>
<gene>
    <name evidence="2" type="ORF">Cflav_PD4906</name>
</gene>
<dbReference type="EMBL" id="ABOX02000005">
    <property type="protein sequence ID" value="EEF62271.1"/>
    <property type="molecule type" value="Genomic_DNA"/>
</dbReference>
<organism evidence="2 3">
    <name type="scientific">Pedosphaera parvula (strain Ellin514)</name>
    <dbReference type="NCBI Taxonomy" id="320771"/>
    <lineage>
        <taxon>Bacteria</taxon>
        <taxon>Pseudomonadati</taxon>
        <taxon>Verrucomicrobiota</taxon>
        <taxon>Pedosphaerae</taxon>
        <taxon>Pedosphaerales</taxon>
        <taxon>Pedosphaeraceae</taxon>
        <taxon>Pedosphaera</taxon>
    </lineage>
</organism>
<feature type="signal peptide" evidence="1">
    <location>
        <begin position="1"/>
        <end position="25"/>
    </location>
</feature>
<sequence precursor="true">MIKDHGRITILAILIWLASNSPAHAATNSSSLTHHLSQLKHPPDFTAIIQPPFVVLGDESPAEVQLHATRTVKFAVDQLKQLYFTNDPPETINIWLFKDATSYTNHARSLFGDTPTTKFGYYSSQPPKHG</sequence>
<keyword evidence="1" id="KW-0732">Signal</keyword>
<dbReference type="AlphaFoldDB" id="B9XCS5"/>
<dbReference type="Proteomes" id="UP000003688">
    <property type="component" value="Unassembled WGS sequence"/>
</dbReference>
<keyword evidence="3" id="KW-1185">Reference proteome</keyword>
<comment type="caution">
    <text evidence="2">The sequence shown here is derived from an EMBL/GenBank/DDBJ whole genome shotgun (WGS) entry which is preliminary data.</text>
</comment>
<evidence type="ECO:0000256" key="1">
    <source>
        <dbReference type="SAM" id="SignalP"/>
    </source>
</evidence>
<feature type="chain" id="PRO_5002894664" evidence="1">
    <location>
        <begin position="26"/>
        <end position="130"/>
    </location>
</feature>
<proteinExistence type="predicted"/>
<evidence type="ECO:0000313" key="2">
    <source>
        <dbReference type="EMBL" id="EEF62271.1"/>
    </source>
</evidence>